<evidence type="ECO:0000256" key="1">
    <source>
        <dbReference type="ARBA" id="ARBA00004141"/>
    </source>
</evidence>
<evidence type="ECO:0000313" key="6">
    <source>
        <dbReference type="EMBL" id="GCE15956.1"/>
    </source>
</evidence>
<comment type="caution">
    <text evidence="6">The sequence shown here is derived from an EMBL/GenBank/DDBJ whole genome shotgun (WGS) entry which is preliminary data.</text>
</comment>
<dbReference type="InterPro" id="IPR032808">
    <property type="entry name" value="DoxX"/>
</dbReference>
<accession>A0A402AA91</accession>
<feature type="transmembrane region" description="Helical" evidence="5">
    <location>
        <begin position="44"/>
        <end position="64"/>
    </location>
</feature>
<feature type="transmembrane region" description="Helical" evidence="5">
    <location>
        <begin position="6"/>
        <end position="24"/>
    </location>
</feature>
<evidence type="ECO:0000256" key="2">
    <source>
        <dbReference type="ARBA" id="ARBA00022692"/>
    </source>
</evidence>
<proteinExistence type="predicted"/>
<evidence type="ECO:0000256" key="3">
    <source>
        <dbReference type="ARBA" id="ARBA00022989"/>
    </source>
</evidence>
<dbReference type="Pfam" id="PF13564">
    <property type="entry name" value="DoxX_2"/>
    <property type="match status" value="1"/>
</dbReference>
<evidence type="ECO:0000256" key="5">
    <source>
        <dbReference type="SAM" id="Phobius"/>
    </source>
</evidence>
<evidence type="ECO:0000256" key="4">
    <source>
        <dbReference type="ARBA" id="ARBA00023136"/>
    </source>
</evidence>
<keyword evidence="4 5" id="KW-0472">Membrane</keyword>
<dbReference type="EMBL" id="BIFR01000002">
    <property type="protein sequence ID" value="GCE15956.1"/>
    <property type="molecule type" value="Genomic_DNA"/>
</dbReference>
<keyword evidence="3 5" id="KW-1133">Transmembrane helix</keyword>
<comment type="subcellular location">
    <subcellularLocation>
        <location evidence="1">Membrane</location>
        <topology evidence="1">Multi-pass membrane protein</topology>
    </subcellularLocation>
</comment>
<keyword evidence="7" id="KW-1185">Reference proteome</keyword>
<keyword evidence="2 5" id="KW-0812">Transmembrane</keyword>
<sequence>MFTFYIVLGILTAALAAFSGIAKLRRDPRIVKSLHEVTKIPLSWLPVLAALEIAGALGLIIGIFWAPLGIAAAIGLVLYFVGAVVAHLRVGDYKGLTNPLVPLALSIATLVTRFLSL</sequence>
<protein>
    <submittedName>
        <fullName evidence="6">Membrane protein</fullName>
    </submittedName>
</protein>
<organism evidence="6 7">
    <name type="scientific">Tengunoibacter tsumagoiensis</name>
    <dbReference type="NCBI Taxonomy" id="2014871"/>
    <lineage>
        <taxon>Bacteria</taxon>
        <taxon>Bacillati</taxon>
        <taxon>Chloroflexota</taxon>
        <taxon>Ktedonobacteria</taxon>
        <taxon>Ktedonobacterales</taxon>
        <taxon>Dictyobacteraceae</taxon>
        <taxon>Tengunoibacter</taxon>
    </lineage>
</organism>
<dbReference type="Proteomes" id="UP000287352">
    <property type="component" value="Unassembled WGS sequence"/>
</dbReference>
<evidence type="ECO:0000313" key="7">
    <source>
        <dbReference type="Proteomes" id="UP000287352"/>
    </source>
</evidence>
<feature type="transmembrane region" description="Helical" evidence="5">
    <location>
        <begin position="70"/>
        <end position="88"/>
    </location>
</feature>
<dbReference type="AlphaFoldDB" id="A0A402AA91"/>
<dbReference type="RefSeq" id="WP_126583354.1">
    <property type="nucleotide sequence ID" value="NZ_BIFR01000002.1"/>
</dbReference>
<dbReference type="GO" id="GO:0016020">
    <property type="term" value="C:membrane"/>
    <property type="evidence" value="ECO:0007669"/>
    <property type="project" value="UniProtKB-SubCell"/>
</dbReference>
<gene>
    <name evidence="6" type="ORF">KTT_58150</name>
</gene>
<dbReference type="OrthoDB" id="165191at2"/>
<reference evidence="7" key="1">
    <citation type="submission" date="2018-12" db="EMBL/GenBank/DDBJ databases">
        <title>Tengunoibacter tsumagoiensis gen. nov., sp. nov., Dictyobacter kobayashii sp. nov., D. alpinus sp. nov., and D. joshuensis sp. nov. and description of Dictyobacteraceae fam. nov. within the order Ktedonobacterales isolated from Tengu-no-mugimeshi.</title>
        <authorList>
            <person name="Wang C.M."/>
            <person name="Zheng Y."/>
            <person name="Sakai Y."/>
            <person name="Toyoda A."/>
            <person name="Minakuchi Y."/>
            <person name="Abe K."/>
            <person name="Yokota A."/>
            <person name="Yabe S."/>
        </authorList>
    </citation>
    <scope>NUCLEOTIDE SEQUENCE [LARGE SCALE GENOMIC DNA]</scope>
    <source>
        <strain evidence="7">Uno3</strain>
    </source>
</reference>
<name>A0A402AA91_9CHLR</name>